<comment type="caution">
    <text evidence="4">The sequence shown here is derived from an EMBL/GenBank/DDBJ whole genome shotgun (WGS) entry which is preliminary data.</text>
</comment>
<dbReference type="GO" id="GO:0005737">
    <property type="term" value="C:cytoplasm"/>
    <property type="evidence" value="ECO:0007669"/>
    <property type="project" value="TreeGrafter"/>
</dbReference>
<name>A0A9N7YK98_PLEPL</name>
<dbReference type="Proteomes" id="UP001153269">
    <property type="component" value="Unassembled WGS sequence"/>
</dbReference>
<dbReference type="Gene3D" id="1.20.58.2190">
    <property type="match status" value="1"/>
</dbReference>
<feature type="compositionally biased region" description="Basic and acidic residues" evidence="2">
    <location>
        <begin position="329"/>
        <end position="343"/>
    </location>
</feature>
<evidence type="ECO:0000256" key="2">
    <source>
        <dbReference type="SAM" id="MobiDB-lite"/>
    </source>
</evidence>
<evidence type="ECO:0000256" key="1">
    <source>
        <dbReference type="ARBA" id="ARBA00038142"/>
    </source>
</evidence>
<protein>
    <recommendedName>
        <fullName evidence="3">Spermatogenesis-associated protein 2 PUB-like domain-containing protein</fullName>
    </recommendedName>
</protein>
<comment type="similarity">
    <text evidence="1">Belongs to the SPATA2 family.</text>
</comment>
<feature type="region of interest" description="Disordered" evidence="2">
    <location>
        <begin position="416"/>
        <end position="452"/>
    </location>
</feature>
<evidence type="ECO:0000259" key="3">
    <source>
        <dbReference type="Pfam" id="PF21388"/>
    </source>
</evidence>
<dbReference type="PANTHER" id="PTHR15326:SF7">
    <property type="entry name" value="SPERMATOGENESIS-ASSOCIATED PROTEIN 2-LIKE PROTEIN"/>
    <property type="match status" value="1"/>
</dbReference>
<organism evidence="4 5">
    <name type="scientific">Pleuronectes platessa</name>
    <name type="common">European plaice</name>
    <dbReference type="NCBI Taxonomy" id="8262"/>
    <lineage>
        <taxon>Eukaryota</taxon>
        <taxon>Metazoa</taxon>
        <taxon>Chordata</taxon>
        <taxon>Craniata</taxon>
        <taxon>Vertebrata</taxon>
        <taxon>Euteleostomi</taxon>
        <taxon>Actinopterygii</taxon>
        <taxon>Neopterygii</taxon>
        <taxon>Teleostei</taxon>
        <taxon>Neoteleostei</taxon>
        <taxon>Acanthomorphata</taxon>
        <taxon>Carangaria</taxon>
        <taxon>Pleuronectiformes</taxon>
        <taxon>Pleuronectoidei</taxon>
        <taxon>Pleuronectidae</taxon>
        <taxon>Pleuronectes</taxon>
    </lineage>
</organism>
<accession>A0A9N7YK98</accession>
<dbReference type="AlphaFoldDB" id="A0A9N7YK98"/>
<dbReference type="PANTHER" id="PTHR15326">
    <property type="entry name" value="SPERMATOGENESIS-ASSOCIATED PROTEIN 2/TAMOZHENNIC"/>
    <property type="match status" value="1"/>
</dbReference>
<dbReference type="SUPFAM" id="SSF143503">
    <property type="entry name" value="PUG domain-like"/>
    <property type="match status" value="1"/>
</dbReference>
<gene>
    <name evidence="4" type="ORF">PLEPLA_LOCUS16707</name>
</gene>
<dbReference type="InterPro" id="IPR048839">
    <property type="entry name" value="SPATA2_PUB-like"/>
</dbReference>
<evidence type="ECO:0000313" key="4">
    <source>
        <dbReference type="EMBL" id="CAB1428733.1"/>
    </source>
</evidence>
<dbReference type="EMBL" id="CADEAL010001085">
    <property type="protein sequence ID" value="CAB1428733.1"/>
    <property type="molecule type" value="Genomic_DNA"/>
</dbReference>
<feature type="compositionally biased region" description="Polar residues" evidence="2">
    <location>
        <begin position="281"/>
        <end position="292"/>
    </location>
</feature>
<evidence type="ECO:0000313" key="5">
    <source>
        <dbReference type="Proteomes" id="UP001153269"/>
    </source>
</evidence>
<sequence length="550" mass="60058">MSSSRLRARDLLKAYEQSLEQQIVGRGSSHACGDEELWRQVEARLTEGDALDAHCLGLDPLEVMEESLEAATAATAPPAAARGVKVKSRGRLQGLAKAFEVLEQAALNLYLGPWRHEYKVVKMYSGTFTHFIKPVLSMPQIEKLFGLLGYRPSSQEQLLLQELRTGSASLDDLLRLACSFYLARCECRLLQAALGKHVGEAQWELSVVRERQRGNSLQVSMDITKRTMKVHQPRMERFAGGVDVDLYTDELLNGGAPAVSEDKTWLTQKSSSPPAVKSHSDIITAQSSSSAPGSAREHVCITTLNCQLSKMSPGDSAAGSSGGRKPARRPSEGSRFDRADPEPHGGGSQSEAVALSESESEADHFCSCLQSPEVYLRRCGECKTLHSVTCALLQHCLMELHAVEMFYKPEDVKESGAASPQSLTASEMKASPALSSGVARSSSGPRDDPQSEIPSLHPISFHDCCDLAQLDPQVLCHSCSVFHSGSCRDLDYCQIHHTTKPLGRCGCGKLCPRKPLVLCRYCGSEYCRDCWYRNPVVCTCGQTFDQSSSV</sequence>
<keyword evidence="5" id="KW-1185">Reference proteome</keyword>
<dbReference type="InterPro" id="IPR036339">
    <property type="entry name" value="PUB-like_dom_sf"/>
</dbReference>
<proteinExistence type="inferred from homology"/>
<reference evidence="4" key="1">
    <citation type="submission" date="2020-03" db="EMBL/GenBank/DDBJ databases">
        <authorList>
            <person name="Weist P."/>
        </authorList>
    </citation>
    <scope>NUCLEOTIDE SEQUENCE</scope>
</reference>
<feature type="region of interest" description="Disordered" evidence="2">
    <location>
        <begin position="263"/>
        <end position="294"/>
    </location>
</feature>
<feature type="region of interest" description="Disordered" evidence="2">
    <location>
        <begin position="311"/>
        <end position="356"/>
    </location>
</feature>
<dbReference type="Pfam" id="PF21388">
    <property type="entry name" value="SPATA2_PUB-like"/>
    <property type="match status" value="1"/>
</dbReference>
<feature type="domain" description="Spermatogenesis-associated protein 2 PUB-like" evidence="3">
    <location>
        <begin position="86"/>
        <end position="214"/>
    </location>
</feature>